<dbReference type="Proteomes" id="UP000664122">
    <property type="component" value="Unassembled WGS sequence"/>
</dbReference>
<dbReference type="CDD" id="cd04623">
    <property type="entry name" value="CBS_pair_bac_euk"/>
    <property type="match status" value="1"/>
</dbReference>
<dbReference type="AlphaFoldDB" id="A0A939FXN2"/>
<feature type="domain" description="CBS" evidence="3">
    <location>
        <begin position="8"/>
        <end position="66"/>
    </location>
</feature>
<keyword evidence="5" id="KW-1185">Reference proteome</keyword>
<dbReference type="EMBL" id="JAFMPP010000010">
    <property type="protein sequence ID" value="MBO0663405.1"/>
    <property type="molecule type" value="Genomic_DNA"/>
</dbReference>
<dbReference type="Gene3D" id="3.10.580.10">
    <property type="entry name" value="CBS-domain"/>
    <property type="match status" value="1"/>
</dbReference>
<dbReference type="InterPro" id="IPR051257">
    <property type="entry name" value="Diverse_CBS-Domain"/>
</dbReference>
<gene>
    <name evidence="4" type="ORF">J1C48_12515</name>
</gene>
<dbReference type="RefSeq" id="WP_207258186.1">
    <property type="nucleotide sequence ID" value="NZ_JAFMPP010000010.1"/>
</dbReference>
<evidence type="ECO:0000256" key="1">
    <source>
        <dbReference type="ARBA" id="ARBA00023122"/>
    </source>
</evidence>
<evidence type="ECO:0000256" key="2">
    <source>
        <dbReference type="PROSITE-ProRule" id="PRU00703"/>
    </source>
</evidence>
<organism evidence="4 5">
    <name type="scientific">Jiella flava</name>
    <dbReference type="NCBI Taxonomy" id="2816857"/>
    <lineage>
        <taxon>Bacteria</taxon>
        <taxon>Pseudomonadati</taxon>
        <taxon>Pseudomonadota</taxon>
        <taxon>Alphaproteobacteria</taxon>
        <taxon>Hyphomicrobiales</taxon>
        <taxon>Aurantimonadaceae</taxon>
        <taxon>Jiella</taxon>
    </lineage>
</organism>
<sequence>MNVGHILSVKGSEVYTLDAKATLAETVSVLAERRIGAIVLVDGRGGVAGIISERDIVRVLAKSGAEVLDKPVGEAMTVKVKTCGLETPIDDLLATMTKGRFRHLPVVENGRLVGLVSIGDIVKNKIEQAERDAEKMREYIAAG</sequence>
<name>A0A939FXN2_9HYPH</name>
<dbReference type="PANTHER" id="PTHR43080">
    <property type="entry name" value="CBS DOMAIN-CONTAINING PROTEIN CBSX3, MITOCHONDRIAL"/>
    <property type="match status" value="1"/>
</dbReference>
<feature type="domain" description="CBS" evidence="3">
    <location>
        <begin position="76"/>
        <end position="131"/>
    </location>
</feature>
<dbReference type="InterPro" id="IPR044725">
    <property type="entry name" value="CBSX3_CBS_dom"/>
</dbReference>
<dbReference type="InterPro" id="IPR000644">
    <property type="entry name" value="CBS_dom"/>
</dbReference>
<dbReference type="PANTHER" id="PTHR43080:SF2">
    <property type="entry name" value="CBS DOMAIN-CONTAINING PROTEIN"/>
    <property type="match status" value="1"/>
</dbReference>
<dbReference type="Pfam" id="PF00571">
    <property type="entry name" value="CBS"/>
    <property type="match status" value="2"/>
</dbReference>
<comment type="caution">
    <text evidence="4">The sequence shown here is derived from an EMBL/GenBank/DDBJ whole genome shotgun (WGS) entry which is preliminary data.</text>
</comment>
<reference evidence="4" key="1">
    <citation type="submission" date="2021-03" db="EMBL/GenBank/DDBJ databases">
        <title>Whole genome sequence of Jiella sp. CQZ9-1.</title>
        <authorList>
            <person name="Tuo L."/>
        </authorList>
    </citation>
    <scope>NUCLEOTIDE SEQUENCE</scope>
    <source>
        <strain evidence="4">CQZ9-1</strain>
    </source>
</reference>
<dbReference type="SUPFAM" id="SSF54631">
    <property type="entry name" value="CBS-domain pair"/>
    <property type="match status" value="1"/>
</dbReference>
<dbReference type="InterPro" id="IPR046342">
    <property type="entry name" value="CBS_dom_sf"/>
</dbReference>
<dbReference type="PROSITE" id="PS51371">
    <property type="entry name" value="CBS"/>
    <property type="match status" value="2"/>
</dbReference>
<keyword evidence="1 2" id="KW-0129">CBS domain</keyword>
<protein>
    <submittedName>
        <fullName evidence="4">CBS domain-containing protein</fullName>
    </submittedName>
</protein>
<proteinExistence type="predicted"/>
<evidence type="ECO:0000313" key="5">
    <source>
        <dbReference type="Proteomes" id="UP000664122"/>
    </source>
</evidence>
<dbReference type="SMART" id="SM00116">
    <property type="entry name" value="CBS"/>
    <property type="match status" value="2"/>
</dbReference>
<evidence type="ECO:0000259" key="3">
    <source>
        <dbReference type="PROSITE" id="PS51371"/>
    </source>
</evidence>
<evidence type="ECO:0000313" key="4">
    <source>
        <dbReference type="EMBL" id="MBO0663405.1"/>
    </source>
</evidence>
<accession>A0A939FXN2</accession>